<gene>
    <name evidence="1" type="ORF">S01H1_49084</name>
</gene>
<evidence type="ECO:0000313" key="1">
    <source>
        <dbReference type="EMBL" id="GAG19396.1"/>
    </source>
</evidence>
<organism evidence="1">
    <name type="scientific">marine sediment metagenome</name>
    <dbReference type="NCBI Taxonomy" id="412755"/>
    <lineage>
        <taxon>unclassified sequences</taxon>
        <taxon>metagenomes</taxon>
        <taxon>ecological metagenomes</taxon>
    </lineage>
</organism>
<reference evidence="1" key="1">
    <citation type="journal article" date="2014" name="Front. Microbiol.">
        <title>High frequency of phylogenetically diverse reductive dehalogenase-homologous genes in deep subseafloor sedimentary metagenomes.</title>
        <authorList>
            <person name="Kawai M."/>
            <person name="Futagami T."/>
            <person name="Toyoda A."/>
            <person name="Takaki Y."/>
            <person name="Nishi S."/>
            <person name="Hori S."/>
            <person name="Arai W."/>
            <person name="Tsubouchi T."/>
            <person name="Morono Y."/>
            <person name="Uchiyama I."/>
            <person name="Ito T."/>
            <person name="Fujiyama A."/>
            <person name="Inagaki F."/>
            <person name="Takami H."/>
        </authorList>
    </citation>
    <scope>NUCLEOTIDE SEQUENCE</scope>
    <source>
        <strain evidence="1">Expedition CK06-06</strain>
    </source>
</reference>
<comment type="caution">
    <text evidence="1">The sequence shown here is derived from an EMBL/GenBank/DDBJ whole genome shotgun (WGS) entry which is preliminary data.</text>
</comment>
<feature type="non-terminal residue" evidence="1">
    <location>
        <position position="68"/>
    </location>
</feature>
<protein>
    <submittedName>
        <fullName evidence="1">Uncharacterized protein</fullName>
    </submittedName>
</protein>
<dbReference type="EMBL" id="BARS01031548">
    <property type="protein sequence ID" value="GAG19396.1"/>
    <property type="molecule type" value="Genomic_DNA"/>
</dbReference>
<name>X0X316_9ZZZZ</name>
<accession>X0X316</accession>
<sequence length="68" mass="7872">MVRRLLDPVHMELKGKEGVDDLTAGHRASLLGFNLWKRGNKLEYRIGDKAWSQLREHLKEAHEDPDPP</sequence>
<proteinExistence type="predicted"/>
<dbReference type="AlphaFoldDB" id="X0X316"/>